<evidence type="ECO:0008006" key="5">
    <source>
        <dbReference type="Google" id="ProtNLM"/>
    </source>
</evidence>
<feature type="transmembrane region" description="Helical" evidence="2">
    <location>
        <begin position="59"/>
        <end position="77"/>
    </location>
</feature>
<dbReference type="EMBL" id="JAVREJ010000002">
    <property type="protein sequence ID" value="MDT0348578.1"/>
    <property type="molecule type" value="Genomic_DNA"/>
</dbReference>
<evidence type="ECO:0000313" key="3">
    <source>
        <dbReference type="EMBL" id="MDT0348578.1"/>
    </source>
</evidence>
<evidence type="ECO:0000256" key="2">
    <source>
        <dbReference type="SAM" id="Phobius"/>
    </source>
</evidence>
<protein>
    <recommendedName>
        <fullName evidence="5">Excalibur calcium-binding domain-containing protein</fullName>
    </recommendedName>
</protein>
<keyword evidence="2" id="KW-0812">Transmembrane</keyword>
<dbReference type="Proteomes" id="UP001183202">
    <property type="component" value="Unassembled WGS sequence"/>
</dbReference>
<organism evidence="3 4">
    <name type="scientific">Pseudonocardia charpentierae</name>
    <dbReference type="NCBI Taxonomy" id="3075545"/>
    <lineage>
        <taxon>Bacteria</taxon>
        <taxon>Bacillati</taxon>
        <taxon>Actinomycetota</taxon>
        <taxon>Actinomycetes</taxon>
        <taxon>Pseudonocardiales</taxon>
        <taxon>Pseudonocardiaceae</taxon>
        <taxon>Pseudonocardia</taxon>
    </lineage>
</organism>
<gene>
    <name evidence="3" type="ORF">RM445_03470</name>
</gene>
<keyword evidence="4" id="KW-1185">Reference proteome</keyword>
<feature type="compositionally biased region" description="Pro residues" evidence="1">
    <location>
        <begin position="40"/>
        <end position="50"/>
    </location>
</feature>
<keyword evidence="2" id="KW-0472">Membrane</keyword>
<evidence type="ECO:0000256" key="1">
    <source>
        <dbReference type="SAM" id="MobiDB-lite"/>
    </source>
</evidence>
<feature type="region of interest" description="Disordered" evidence="1">
    <location>
        <begin position="1"/>
        <end position="54"/>
    </location>
</feature>
<keyword evidence="2" id="KW-1133">Transmembrane helix</keyword>
<dbReference type="RefSeq" id="WP_311554506.1">
    <property type="nucleotide sequence ID" value="NZ_JAVREJ010000002.1"/>
</dbReference>
<evidence type="ECO:0000313" key="4">
    <source>
        <dbReference type="Proteomes" id="UP001183202"/>
    </source>
</evidence>
<comment type="caution">
    <text evidence="3">The sequence shown here is derived from an EMBL/GenBank/DDBJ whole genome shotgun (WGS) entry which is preliminary data.</text>
</comment>
<name>A0ABU2N686_9PSEU</name>
<accession>A0ABU2N686</accession>
<reference evidence="4" key="1">
    <citation type="submission" date="2023-07" db="EMBL/GenBank/DDBJ databases">
        <title>30 novel species of actinomycetes from the DSMZ collection.</title>
        <authorList>
            <person name="Nouioui I."/>
        </authorList>
    </citation>
    <scope>NUCLEOTIDE SEQUENCE [LARGE SCALE GENOMIC DNA]</scope>
    <source>
        <strain evidence="4">DSM 45834</strain>
    </source>
</reference>
<sequence>MTGELRLPAEPTATRRPVDEPLAVPTSVVTHAVPRQRTRPPTPYGVPRPPATRRRSRRLLGVVGAVVGVLVVASALGSGCVPIASDVDCRGGSGNGPAYVEGPVRIIGKDIYRLDGGGEPGVGCE</sequence>
<proteinExistence type="predicted"/>